<sequence>MRMETKSVLAGILTFALFVTGCANDEATDHHGEQHHEVEEQHDQKEHVHHEHHEQSSNDREVLEKEAATAPSSFNERAENGLLVENTKNVTRINQEDPVMASIAVAQTVWPATHEENQPGTVIVAPVGDWQYSLAALTLVHHPNDGPLLYMDDSISEEVIAEINRLQPKGNDEGIQVLVVGNVDEQELTKLNDFQVQNITGDSPADFAEKIEQIFFDTIGHVHPSVIIGSADDEAIGYTVPTGNWIAHMNESLLFVQNDEIPEETRQALEKREGEAIIYLAGPEHIISEDVENELREYGTVHRVAGDDVVQQAIQFSSFKDEQTNFGWGITTPGHGFVFTSTETPELAIAAAPLAHLGKHAPMLWLENGEVTDSIYRYLATVKPAFKEDPTEGPYNHGYVIGTFGKISFETQGVIDDKLEIVSITGDDHAHH</sequence>
<accession>W4PZ26</accession>
<evidence type="ECO:0000256" key="1">
    <source>
        <dbReference type="SAM" id="MobiDB-lite"/>
    </source>
</evidence>
<dbReference type="PROSITE" id="PS51257">
    <property type="entry name" value="PROKAR_LIPOPROTEIN"/>
    <property type="match status" value="1"/>
</dbReference>
<feature type="region of interest" description="Disordered" evidence="1">
    <location>
        <begin position="27"/>
        <end position="81"/>
    </location>
</feature>
<comment type="caution">
    <text evidence="2">The sequence shown here is derived from an EMBL/GenBank/DDBJ whole genome shotgun (WGS) entry which is preliminary data.</text>
</comment>
<feature type="compositionally biased region" description="Basic and acidic residues" evidence="1">
    <location>
        <begin position="27"/>
        <end position="67"/>
    </location>
</feature>
<dbReference type="RefSeq" id="WP_034742727.1">
    <property type="nucleotide sequence ID" value="NZ_BAUT01000005.1"/>
</dbReference>
<dbReference type="Proteomes" id="UP000018890">
    <property type="component" value="Unassembled WGS sequence"/>
</dbReference>
<evidence type="ECO:0000313" key="2">
    <source>
        <dbReference type="EMBL" id="GAE24977.1"/>
    </source>
</evidence>
<name>W4PZ26_9BACI</name>
<organism evidence="2 3">
    <name type="scientific">Halalkalibacter wakoensis JCM 9140</name>
    <dbReference type="NCBI Taxonomy" id="1236970"/>
    <lineage>
        <taxon>Bacteria</taxon>
        <taxon>Bacillati</taxon>
        <taxon>Bacillota</taxon>
        <taxon>Bacilli</taxon>
        <taxon>Bacillales</taxon>
        <taxon>Bacillaceae</taxon>
        <taxon>Halalkalibacter</taxon>
    </lineage>
</organism>
<protein>
    <recommendedName>
        <fullName evidence="4">ArsR family transcriptional regulator</fullName>
    </recommendedName>
</protein>
<dbReference type="EMBL" id="BAUT01000005">
    <property type="protein sequence ID" value="GAE24977.1"/>
    <property type="molecule type" value="Genomic_DNA"/>
</dbReference>
<proteinExistence type="predicted"/>
<dbReference type="STRING" id="1236970.JCM9140_944"/>
<keyword evidence="3" id="KW-1185">Reference proteome</keyword>
<reference evidence="2" key="1">
    <citation type="journal article" date="2014" name="Genome Announc.">
        <title>Draft Genome Sequences of Three Alkaliphilic Bacillus Strains, Bacillus wakoensis JCM 9140T, Bacillus akibai JCM 9157T, and Bacillus hemicellulosilyticus JCM 9152T.</title>
        <authorList>
            <person name="Yuki M."/>
            <person name="Oshima K."/>
            <person name="Suda W."/>
            <person name="Oshida Y."/>
            <person name="Kitamura K."/>
            <person name="Iida T."/>
            <person name="Hattori M."/>
            <person name="Ohkuma M."/>
        </authorList>
    </citation>
    <scope>NUCLEOTIDE SEQUENCE [LARGE SCALE GENOMIC DNA]</scope>
    <source>
        <strain evidence="2">JCM 9140</strain>
    </source>
</reference>
<gene>
    <name evidence="2" type="ORF">JCM9140_944</name>
</gene>
<evidence type="ECO:0008006" key="4">
    <source>
        <dbReference type="Google" id="ProtNLM"/>
    </source>
</evidence>
<evidence type="ECO:0000313" key="3">
    <source>
        <dbReference type="Proteomes" id="UP000018890"/>
    </source>
</evidence>
<dbReference type="AlphaFoldDB" id="W4PZ26"/>